<keyword evidence="2" id="KW-1185">Reference proteome</keyword>
<accession>A0A5N5I1W6</accession>
<name>A0A5N5I1W6_9ROSA</name>
<dbReference type="Proteomes" id="UP000327157">
    <property type="component" value="Unassembled WGS sequence"/>
</dbReference>
<organism evidence="1 2">
    <name type="scientific">Pyrus ussuriensis x Pyrus communis</name>
    <dbReference type="NCBI Taxonomy" id="2448454"/>
    <lineage>
        <taxon>Eukaryota</taxon>
        <taxon>Viridiplantae</taxon>
        <taxon>Streptophyta</taxon>
        <taxon>Embryophyta</taxon>
        <taxon>Tracheophyta</taxon>
        <taxon>Spermatophyta</taxon>
        <taxon>Magnoliopsida</taxon>
        <taxon>eudicotyledons</taxon>
        <taxon>Gunneridae</taxon>
        <taxon>Pentapetalae</taxon>
        <taxon>rosids</taxon>
        <taxon>fabids</taxon>
        <taxon>Rosales</taxon>
        <taxon>Rosaceae</taxon>
        <taxon>Amygdaloideae</taxon>
        <taxon>Maleae</taxon>
        <taxon>Pyrus</taxon>
    </lineage>
</organism>
<dbReference type="EMBL" id="SMOL01000086">
    <property type="protein sequence ID" value="KAB2634196.1"/>
    <property type="molecule type" value="Genomic_DNA"/>
</dbReference>
<evidence type="ECO:0000313" key="2">
    <source>
        <dbReference type="Proteomes" id="UP000327157"/>
    </source>
</evidence>
<evidence type="ECO:0000313" key="1">
    <source>
        <dbReference type="EMBL" id="KAB2634196.1"/>
    </source>
</evidence>
<comment type="caution">
    <text evidence="1">The sequence shown here is derived from an EMBL/GenBank/DDBJ whole genome shotgun (WGS) entry which is preliminary data.</text>
</comment>
<protein>
    <submittedName>
        <fullName evidence="1">Uncharacterized protein</fullName>
    </submittedName>
</protein>
<proteinExistence type="predicted"/>
<gene>
    <name evidence="1" type="ORF">D8674_038916</name>
</gene>
<reference evidence="1 2" key="1">
    <citation type="submission" date="2019-09" db="EMBL/GenBank/DDBJ databases">
        <authorList>
            <person name="Ou C."/>
        </authorList>
    </citation>
    <scope>NUCLEOTIDE SEQUENCE [LARGE SCALE GENOMIC DNA]</scope>
    <source>
        <strain evidence="1">S2</strain>
        <tissue evidence="1">Leaf</tissue>
    </source>
</reference>
<reference evidence="1 2" key="2">
    <citation type="submission" date="2019-11" db="EMBL/GenBank/DDBJ databases">
        <title>A de novo genome assembly of a pear dwarfing rootstock.</title>
        <authorList>
            <person name="Wang F."/>
            <person name="Wang J."/>
            <person name="Li S."/>
            <person name="Zhang Y."/>
            <person name="Fang M."/>
            <person name="Ma L."/>
            <person name="Zhao Y."/>
            <person name="Jiang S."/>
        </authorList>
    </citation>
    <scope>NUCLEOTIDE SEQUENCE [LARGE SCALE GENOMIC DNA]</scope>
    <source>
        <strain evidence="1">S2</strain>
        <tissue evidence="1">Leaf</tissue>
    </source>
</reference>
<dbReference type="AlphaFoldDB" id="A0A5N5I1W6"/>
<sequence length="55" mass="6197">MQGSKKAYIYKNEKEKKAYIWSNIVKSKTTSTTLLLFGMEGVGKKKTSASSRGHR</sequence>